<reference evidence="4" key="2">
    <citation type="submission" date="2015-01" db="EMBL/GenBank/DDBJ databases">
        <title>Evolutionary Origins and Diversification of the Mycorrhizal Mutualists.</title>
        <authorList>
            <consortium name="DOE Joint Genome Institute"/>
            <consortium name="Mycorrhizal Genomics Consortium"/>
            <person name="Kohler A."/>
            <person name="Kuo A."/>
            <person name="Nagy L.G."/>
            <person name="Floudas D."/>
            <person name="Copeland A."/>
            <person name="Barry K.W."/>
            <person name="Cichocki N."/>
            <person name="Veneault-Fourrey C."/>
            <person name="LaButti K."/>
            <person name="Lindquist E.A."/>
            <person name="Lipzen A."/>
            <person name="Lundell T."/>
            <person name="Morin E."/>
            <person name="Murat C."/>
            <person name="Riley R."/>
            <person name="Ohm R."/>
            <person name="Sun H."/>
            <person name="Tunlid A."/>
            <person name="Henrissat B."/>
            <person name="Grigoriev I.V."/>
            <person name="Hibbett D.S."/>
            <person name="Martin F."/>
        </authorList>
    </citation>
    <scope>NUCLEOTIDE SEQUENCE [LARGE SCALE GENOMIC DNA]</scope>
    <source>
        <strain evidence="4">h7</strain>
    </source>
</reference>
<dbReference type="InterPro" id="IPR052626">
    <property type="entry name" value="SWT1_Regulator"/>
</dbReference>
<accession>A0A0C3CPQ3</accession>
<dbReference type="Pfam" id="PF13638">
    <property type="entry name" value="PIN_4"/>
    <property type="match status" value="1"/>
</dbReference>
<dbReference type="CDD" id="cd18727">
    <property type="entry name" value="PIN_Swt1-like"/>
    <property type="match status" value="1"/>
</dbReference>
<dbReference type="Proteomes" id="UP000053424">
    <property type="component" value="Unassembled WGS sequence"/>
</dbReference>
<dbReference type="InterPro" id="IPR002716">
    <property type="entry name" value="PIN_dom"/>
</dbReference>
<keyword evidence="4" id="KW-1185">Reference proteome</keyword>
<evidence type="ECO:0000313" key="3">
    <source>
        <dbReference type="EMBL" id="KIM46084.1"/>
    </source>
</evidence>
<evidence type="ECO:0000259" key="2">
    <source>
        <dbReference type="SMART" id="SM00670"/>
    </source>
</evidence>
<sequence length="404" mass="46074">MLSASNSPYYSYSQPQGLFPVNVGPEFPSSQKPDNAYLHATLQQIDHLANEDVEMQAPLSEHAAFLVTDTNILLHHFEVLAQFVDEVERNSLPVIVIVPGAVIYELDGQKNRDGLAWFARRATSWLLQRIKERRSVKGQAQEETCKSTGNWKIREPGEILNHEMFNDSLILDCCMYFSRGRPTFLCSADNNLCITSQSQGIPTVTPSRFWSSRELAYSMYGDKIGLNEFSGYKESYKNPTNDEDDDSMAVDDEGPPVWKSEHPINMLHEAIIDHFSRLLVELVGKVGGEEVRRRSSPQEEANMSRHAPRHRHYTEWGPSECIKYLNEKKGVKVVRKPSAEVFLLKAYTREVPGSKTGREWSRKDWDVALKNLQATGRAWDDISIQESLLFLLPHVDQVFSLPFR</sequence>
<dbReference type="GO" id="GO:0004540">
    <property type="term" value="F:RNA nuclease activity"/>
    <property type="evidence" value="ECO:0007669"/>
    <property type="project" value="UniProtKB-ARBA"/>
</dbReference>
<feature type="domain" description="PIN" evidence="2">
    <location>
        <begin position="64"/>
        <end position="194"/>
    </location>
</feature>
<dbReference type="Gene3D" id="3.40.50.1010">
    <property type="entry name" value="5'-nuclease"/>
    <property type="match status" value="1"/>
</dbReference>
<dbReference type="EMBL" id="KN831771">
    <property type="protein sequence ID" value="KIM46084.1"/>
    <property type="molecule type" value="Genomic_DNA"/>
</dbReference>
<dbReference type="PANTHER" id="PTHR16161:SF0">
    <property type="entry name" value="TRANSCRIPTIONAL PROTEIN SWT1"/>
    <property type="match status" value="1"/>
</dbReference>
<dbReference type="InterPro" id="IPR029060">
    <property type="entry name" value="PIN-like_dom_sf"/>
</dbReference>
<feature type="region of interest" description="Disordered" evidence="1">
    <location>
        <begin position="291"/>
        <end position="310"/>
    </location>
</feature>
<dbReference type="SUPFAM" id="SSF88723">
    <property type="entry name" value="PIN domain-like"/>
    <property type="match status" value="1"/>
</dbReference>
<gene>
    <name evidence="3" type="ORF">M413DRAFT_426019</name>
</gene>
<dbReference type="STRING" id="686832.A0A0C3CPQ3"/>
<dbReference type="OrthoDB" id="2017974at2759"/>
<dbReference type="GO" id="GO:0005634">
    <property type="term" value="C:nucleus"/>
    <property type="evidence" value="ECO:0007669"/>
    <property type="project" value="TreeGrafter"/>
</dbReference>
<protein>
    <recommendedName>
        <fullName evidence="2">PIN domain-containing protein</fullName>
    </recommendedName>
</protein>
<name>A0A0C3CPQ3_HEBCY</name>
<dbReference type="PANTHER" id="PTHR16161">
    <property type="entry name" value="TRANSCRIPTIONAL PROTEIN SWT1"/>
    <property type="match status" value="1"/>
</dbReference>
<proteinExistence type="predicted"/>
<evidence type="ECO:0000313" key="4">
    <source>
        <dbReference type="Proteomes" id="UP000053424"/>
    </source>
</evidence>
<reference evidence="3 4" key="1">
    <citation type="submission" date="2014-04" db="EMBL/GenBank/DDBJ databases">
        <authorList>
            <consortium name="DOE Joint Genome Institute"/>
            <person name="Kuo A."/>
            <person name="Gay G."/>
            <person name="Dore J."/>
            <person name="Kohler A."/>
            <person name="Nagy L.G."/>
            <person name="Floudas D."/>
            <person name="Copeland A."/>
            <person name="Barry K.W."/>
            <person name="Cichocki N."/>
            <person name="Veneault-Fourrey C."/>
            <person name="LaButti K."/>
            <person name="Lindquist E.A."/>
            <person name="Lipzen A."/>
            <person name="Lundell T."/>
            <person name="Morin E."/>
            <person name="Murat C."/>
            <person name="Sun H."/>
            <person name="Tunlid A."/>
            <person name="Henrissat B."/>
            <person name="Grigoriev I.V."/>
            <person name="Hibbett D.S."/>
            <person name="Martin F."/>
            <person name="Nordberg H.P."/>
            <person name="Cantor M.N."/>
            <person name="Hua S.X."/>
        </authorList>
    </citation>
    <scope>NUCLEOTIDE SEQUENCE [LARGE SCALE GENOMIC DNA]</scope>
    <source>
        <strain evidence="4">h7</strain>
    </source>
</reference>
<dbReference type="SMART" id="SM00670">
    <property type="entry name" value="PINc"/>
    <property type="match status" value="1"/>
</dbReference>
<evidence type="ECO:0000256" key="1">
    <source>
        <dbReference type="SAM" id="MobiDB-lite"/>
    </source>
</evidence>
<dbReference type="AlphaFoldDB" id="A0A0C3CPQ3"/>
<dbReference type="HOGENOM" id="CLU_678119_0_0_1"/>
<organism evidence="3 4">
    <name type="scientific">Hebeloma cylindrosporum</name>
    <dbReference type="NCBI Taxonomy" id="76867"/>
    <lineage>
        <taxon>Eukaryota</taxon>
        <taxon>Fungi</taxon>
        <taxon>Dikarya</taxon>
        <taxon>Basidiomycota</taxon>
        <taxon>Agaricomycotina</taxon>
        <taxon>Agaricomycetes</taxon>
        <taxon>Agaricomycetidae</taxon>
        <taxon>Agaricales</taxon>
        <taxon>Agaricineae</taxon>
        <taxon>Hymenogastraceae</taxon>
        <taxon>Hebeloma</taxon>
    </lineage>
</organism>